<dbReference type="CDD" id="cd09616">
    <property type="entry name" value="Peptidase_C12_UCH_L1_L3"/>
    <property type="match status" value="1"/>
</dbReference>
<keyword evidence="14" id="KW-1185">Reference proteome</keyword>
<feature type="domain" description="UCH catalytic" evidence="12">
    <location>
        <begin position="36"/>
        <end position="252"/>
    </location>
</feature>
<dbReference type="Pfam" id="PF01088">
    <property type="entry name" value="Peptidase_C12"/>
    <property type="match status" value="1"/>
</dbReference>
<feature type="site" description="Transition state stabilizer" evidence="10">
    <location>
        <position position="113"/>
    </location>
</feature>
<dbReference type="SUPFAM" id="SSF54001">
    <property type="entry name" value="Cysteine proteinases"/>
    <property type="match status" value="1"/>
</dbReference>
<dbReference type="GO" id="GO:0006511">
    <property type="term" value="P:ubiquitin-dependent protein catabolic process"/>
    <property type="evidence" value="ECO:0007669"/>
    <property type="project" value="UniProtKB-UniRule"/>
</dbReference>
<keyword evidence="4 10" id="KW-0645">Protease</keyword>
<evidence type="ECO:0000256" key="9">
    <source>
        <dbReference type="ARBA" id="ARBA00073226"/>
    </source>
</evidence>
<dbReference type="Proteomes" id="UP000675881">
    <property type="component" value="Chromosome 5"/>
</dbReference>
<dbReference type="PANTHER" id="PTHR10589">
    <property type="entry name" value="UBIQUITIN CARBOXYL-TERMINAL HYDROLASE"/>
    <property type="match status" value="1"/>
</dbReference>
<dbReference type="PRINTS" id="PR00707">
    <property type="entry name" value="UBCTHYDRLASE"/>
</dbReference>
<dbReference type="InterPro" id="IPR038765">
    <property type="entry name" value="Papain-like_cys_pep_sf"/>
</dbReference>
<feature type="active site" description="Proton donor" evidence="10">
    <location>
        <position position="192"/>
    </location>
</feature>
<name>A0A7R8H9H0_LEPSM</name>
<evidence type="ECO:0000256" key="5">
    <source>
        <dbReference type="ARBA" id="ARBA00022786"/>
    </source>
</evidence>
<dbReference type="FunFam" id="3.40.532.10:FF:000006">
    <property type="entry name" value="Ubiquitin carboxyl-terminal hydrolase"/>
    <property type="match status" value="1"/>
</dbReference>
<comment type="similarity">
    <text evidence="2 10 11">Belongs to the peptidase C12 family.</text>
</comment>
<keyword evidence="5 10" id="KW-0833">Ubl conjugation pathway</keyword>
<evidence type="ECO:0000256" key="10">
    <source>
        <dbReference type="PROSITE-ProRule" id="PRU01393"/>
    </source>
</evidence>
<comment type="function">
    <text evidence="8">Ubiquitin-protein hydrolase is involved both in the processing of ubiquitin precursors and of ubiquitinated proteins. This enzyme is a thiol protease that recognizes and hydrolyzes a peptide bond at the C-terminal glycine of ubiquitin.</text>
</comment>
<comment type="catalytic activity">
    <reaction evidence="1 10 11">
        <text>Thiol-dependent hydrolysis of ester, thioester, amide, peptide and isopeptide bonds formed by the C-terminal Gly of ubiquitin (a 76-residue protein attached to proteins as an intracellular targeting signal).</text>
        <dbReference type="EC" id="3.4.19.12"/>
    </reaction>
</comment>
<dbReference type="InterPro" id="IPR001578">
    <property type="entry name" value="Peptidase_C12_UCH"/>
</dbReference>
<feature type="active site" description="Nucleophile" evidence="10">
    <location>
        <position position="119"/>
    </location>
</feature>
<sequence length="254" mass="28536">MSKINCLFTGDASVLIRRLFKFELIMSNKDTKNQQRWLPIECNPDTMNKFLYQCGMPKKWCVTDVLGLDETLLAMLSTPVLGIMLLYPLRSDEAIQESDGKYEDNPNVYFMKQTISNACGTVAMIHCIANNLDTIKVEGGFLKSFLDQSMNKNAEERALILEHDEDVCQSHDEVAREGQSAVPDRQDAVDYHFVALIQKDGVLYELDGRKSGPINRGTTSEDSFVVDAALVCKKYMERDPGNINFSVLALTSAE</sequence>
<reference evidence="13" key="1">
    <citation type="submission" date="2021-02" db="EMBL/GenBank/DDBJ databases">
        <authorList>
            <person name="Bekaert M."/>
        </authorList>
    </citation>
    <scope>NUCLEOTIDE SEQUENCE</scope>
    <source>
        <strain evidence="13">IoA-00</strain>
    </source>
</reference>
<evidence type="ECO:0000259" key="12">
    <source>
        <dbReference type="PROSITE" id="PS52048"/>
    </source>
</evidence>
<evidence type="ECO:0000256" key="2">
    <source>
        <dbReference type="ARBA" id="ARBA00009326"/>
    </source>
</evidence>
<dbReference type="AlphaFoldDB" id="A0A7R8H9H0"/>
<accession>A0A7R8H9H0</accession>
<evidence type="ECO:0000256" key="4">
    <source>
        <dbReference type="ARBA" id="ARBA00022670"/>
    </source>
</evidence>
<evidence type="ECO:0000313" key="13">
    <source>
        <dbReference type="EMBL" id="CAF2956023.1"/>
    </source>
</evidence>
<gene>
    <name evidence="13" type="ORF">LSAA_10284</name>
</gene>
<keyword evidence="6 10" id="KW-0378">Hydrolase</keyword>
<evidence type="ECO:0000256" key="8">
    <source>
        <dbReference type="ARBA" id="ARBA00055560"/>
    </source>
</evidence>
<evidence type="ECO:0000256" key="6">
    <source>
        <dbReference type="ARBA" id="ARBA00022801"/>
    </source>
</evidence>
<evidence type="ECO:0000256" key="3">
    <source>
        <dbReference type="ARBA" id="ARBA00012759"/>
    </source>
</evidence>
<keyword evidence="7 10" id="KW-0788">Thiol protease</keyword>
<dbReference type="OrthoDB" id="427186at2759"/>
<evidence type="ECO:0000256" key="7">
    <source>
        <dbReference type="ARBA" id="ARBA00022807"/>
    </source>
</evidence>
<evidence type="ECO:0000256" key="11">
    <source>
        <dbReference type="RuleBase" id="RU361215"/>
    </source>
</evidence>
<organism evidence="13 14">
    <name type="scientific">Lepeophtheirus salmonis</name>
    <name type="common">Salmon louse</name>
    <name type="synonym">Caligus salmonis</name>
    <dbReference type="NCBI Taxonomy" id="72036"/>
    <lineage>
        <taxon>Eukaryota</taxon>
        <taxon>Metazoa</taxon>
        <taxon>Ecdysozoa</taxon>
        <taxon>Arthropoda</taxon>
        <taxon>Crustacea</taxon>
        <taxon>Multicrustacea</taxon>
        <taxon>Hexanauplia</taxon>
        <taxon>Copepoda</taxon>
        <taxon>Siphonostomatoida</taxon>
        <taxon>Caligidae</taxon>
        <taxon>Lepeophtheirus</taxon>
    </lineage>
</organism>
<dbReference type="GO" id="GO:0005737">
    <property type="term" value="C:cytoplasm"/>
    <property type="evidence" value="ECO:0007669"/>
    <property type="project" value="TreeGrafter"/>
</dbReference>
<dbReference type="GO" id="GO:0004843">
    <property type="term" value="F:cysteine-type deubiquitinase activity"/>
    <property type="evidence" value="ECO:0007669"/>
    <property type="project" value="UniProtKB-UniRule"/>
</dbReference>
<dbReference type="InterPro" id="IPR036959">
    <property type="entry name" value="Peptidase_C12_UCH_sf"/>
</dbReference>
<dbReference type="Gene3D" id="3.40.532.10">
    <property type="entry name" value="Peptidase C12, ubiquitin carboxyl-terminal hydrolase"/>
    <property type="match status" value="1"/>
</dbReference>
<dbReference type="GO" id="GO:0016579">
    <property type="term" value="P:protein deubiquitination"/>
    <property type="evidence" value="ECO:0007669"/>
    <property type="project" value="TreeGrafter"/>
</dbReference>
<dbReference type="EMBL" id="HG994584">
    <property type="protein sequence ID" value="CAF2956023.1"/>
    <property type="molecule type" value="Genomic_DNA"/>
</dbReference>
<dbReference type="PROSITE" id="PS52048">
    <property type="entry name" value="UCH_DOMAIN"/>
    <property type="match status" value="1"/>
</dbReference>
<protein>
    <recommendedName>
        <fullName evidence="9 11">Ubiquitin carboxyl-terminal hydrolase</fullName>
        <ecNumber evidence="3 11">3.4.19.12</ecNumber>
    </recommendedName>
</protein>
<proteinExistence type="inferred from homology"/>
<dbReference type="EC" id="3.4.19.12" evidence="3 11"/>
<dbReference type="PANTHER" id="PTHR10589:SF17">
    <property type="entry name" value="UBIQUITIN CARBOXYL-TERMINAL HYDROLASE"/>
    <property type="match status" value="1"/>
</dbReference>
<evidence type="ECO:0000256" key="1">
    <source>
        <dbReference type="ARBA" id="ARBA00000707"/>
    </source>
</evidence>
<feature type="site" description="Important for enzyme activity" evidence="10">
    <location>
        <position position="207"/>
    </location>
</feature>
<evidence type="ECO:0000313" key="14">
    <source>
        <dbReference type="Proteomes" id="UP000675881"/>
    </source>
</evidence>